<evidence type="ECO:0000313" key="3">
    <source>
        <dbReference type="EMBL" id="TXS92622.1"/>
    </source>
</evidence>
<dbReference type="PANTHER" id="PTHR43767">
    <property type="entry name" value="LONG-CHAIN-FATTY-ACID--COA LIGASE"/>
    <property type="match status" value="1"/>
</dbReference>
<accession>A0A5C8ZYE2</accession>
<name>A0A5C8ZYE2_9GAMM</name>
<evidence type="ECO:0000313" key="4">
    <source>
        <dbReference type="Proteomes" id="UP000321933"/>
    </source>
</evidence>
<dbReference type="Gene3D" id="3.30.300.30">
    <property type="match status" value="1"/>
</dbReference>
<keyword evidence="3" id="KW-0436">Ligase</keyword>
<dbReference type="Pfam" id="PF13193">
    <property type="entry name" value="AMP-binding_C"/>
    <property type="match status" value="1"/>
</dbReference>
<dbReference type="InterPro" id="IPR045851">
    <property type="entry name" value="AMP-bd_C_sf"/>
</dbReference>
<evidence type="ECO:0000259" key="1">
    <source>
        <dbReference type="Pfam" id="PF00501"/>
    </source>
</evidence>
<dbReference type="AlphaFoldDB" id="A0A5C8ZYE2"/>
<dbReference type="Proteomes" id="UP000321933">
    <property type="component" value="Unassembled WGS sequence"/>
</dbReference>
<dbReference type="InterPro" id="IPR020845">
    <property type="entry name" value="AMP-binding_CS"/>
</dbReference>
<comment type="caution">
    <text evidence="3">The sequence shown here is derived from an EMBL/GenBank/DDBJ whole genome shotgun (WGS) entry which is preliminary data.</text>
</comment>
<dbReference type="InterPro" id="IPR050237">
    <property type="entry name" value="ATP-dep_AMP-bd_enzyme"/>
</dbReference>
<evidence type="ECO:0000259" key="2">
    <source>
        <dbReference type="Pfam" id="PF13193"/>
    </source>
</evidence>
<dbReference type="Gene3D" id="3.40.50.12780">
    <property type="entry name" value="N-terminal domain of ligase-like"/>
    <property type="match status" value="1"/>
</dbReference>
<dbReference type="InterPro" id="IPR000873">
    <property type="entry name" value="AMP-dep_synth/lig_dom"/>
</dbReference>
<dbReference type="RefSeq" id="WP_148063994.1">
    <property type="nucleotide sequence ID" value="NZ_VRYZ01000003.1"/>
</dbReference>
<dbReference type="SUPFAM" id="SSF56801">
    <property type="entry name" value="Acetyl-CoA synthetase-like"/>
    <property type="match status" value="1"/>
</dbReference>
<feature type="domain" description="AMP-dependent synthetase/ligase" evidence="1">
    <location>
        <begin position="25"/>
        <end position="374"/>
    </location>
</feature>
<protein>
    <submittedName>
        <fullName evidence="3">Acyl--CoA ligase</fullName>
    </submittedName>
</protein>
<dbReference type="Pfam" id="PF00501">
    <property type="entry name" value="AMP-binding"/>
    <property type="match status" value="1"/>
</dbReference>
<dbReference type="GO" id="GO:0016878">
    <property type="term" value="F:acid-thiol ligase activity"/>
    <property type="evidence" value="ECO:0007669"/>
    <property type="project" value="UniProtKB-ARBA"/>
</dbReference>
<dbReference type="PANTHER" id="PTHR43767:SF1">
    <property type="entry name" value="NONRIBOSOMAL PEPTIDE SYNTHASE PES1 (EUROFUNG)-RELATED"/>
    <property type="match status" value="1"/>
</dbReference>
<dbReference type="InterPro" id="IPR025110">
    <property type="entry name" value="AMP-bd_C"/>
</dbReference>
<dbReference type="PROSITE" id="PS00455">
    <property type="entry name" value="AMP_BINDING"/>
    <property type="match status" value="1"/>
</dbReference>
<reference evidence="3 4" key="1">
    <citation type="submission" date="2019-08" db="EMBL/GenBank/DDBJ databases">
        <title>Parahaliea maris sp. nov., isolated from the surface seawater.</title>
        <authorList>
            <person name="Liu Y."/>
        </authorList>
    </citation>
    <scope>NUCLEOTIDE SEQUENCE [LARGE SCALE GENOMIC DNA]</scope>
    <source>
        <strain evidence="3 4">S2-26</strain>
    </source>
</reference>
<proteinExistence type="predicted"/>
<dbReference type="InterPro" id="IPR042099">
    <property type="entry name" value="ANL_N_sf"/>
</dbReference>
<sequence length="520" mass="56542">MFSGFESRAPLLPEILALHGRWRGAREALVCEGQRLNWREFSAANHRFAHALHGAGIARGDRVAVVMSNGVEMAITLFGCMAAGAVSVPINLSVTDDAIVAMLTDAAVRAVVVTADQQQRLQALRSRLPASLSLFVSSGPEGDGWVNFARFSADQPDALPAVELAGTDFLNVIYSSGTTGMPKGIVHTHAGRRDWAYDLAIALRYHSAARTLLTIGLYSNISWVAMLCTVLGGGTLFIHRRFDTDAFLDTVAAERITHTAMVPIQFQRVVEAMAQRDCDVRSMQAMMSCGSPLHESLKRRIFEAFPCGIIELYGLTEGIITTLDPEDAEGRWSSVGKPLLGTDICIVDDDGRKLGPGESGEVVSRGRITMPGYLGREQASSDAEYIDEDGVQWLRSGDIGTLDEEGFLYIVDRKKDMILSGGQNVYPQDIEAVLVEHPDIDDVAVIGVASERWGETPVALVVAVAGASVDVAGVREWANHRLGRQQRLSDVILVGELPRNPNGKILKRELRRTFAELSYA</sequence>
<organism evidence="3 4">
    <name type="scientific">Parahaliea aestuarii</name>
    <dbReference type="NCBI Taxonomy" id="1852021"/>
    <lineage>
        <taxon>Bacteria</taxon>
        <taxon>Pseudomonadati</taxon>
        <taxon>Pseudomonadota</taxon>
        <taxon>Gammaproteobacteria</taxon>
        <taxon>Cellvibrionales</taxon>
        <taxon>Halieaceae</taxon>
        <taxon>Parahaliea</taxon>
    </lineage>
</organism>
<dbReference type="OrthoDB" id="9803968at2"/>
<keyword evidence="4" id="KW-1185">Reference proteome</keyword>
<dbReference type="EMBL" id="VRYZ01000003">
    <property type="protein sequence ID" value="TXS92622.1"/>
    <property type="molecule type" value="Genomic_DNA"/>
</dbReference>
<gene>
    <name evidence="3" type="ORF">FVW59_09445</name>
</gene>
<feature type="domain" description="AMP-binding enzyme C-terminal" evidence="2">
    <location>
        <begin position="430"/>
        <end position="504"/>
    </location>
</feature>